<dbReference type="AlphaFoldDB" id="A0A523BIS2"/>
<feature type="active site" description="Nucleophile" evidence="5">
    <location>
        <position position="8"/>
    </location>
</feature>
<dbReference type="GO" id="GO:0000287">
    <property type="term" value="F:magnesium ion binding"/>
    <property type="evidence" value="ECO:0007669"/>
    <property type="project" value="InterPro"/>
</dbReference>
<feature type="binding site" evidence="5">
    <location>
        <position position="175"/>
    </location>
    <ligand>
        <name>Mg(2+)</name>
        <dbReference type="ChEBI" id="CHEBI:18420"/>
    </ligand>
</feature>
<evidence type="ECO:0000256" key="1">
    <source>
        <dbReference type="ARBA" id="ARBA00022723"/>
    </source>
</evidence>
<dbReference type="EMBL" id="RXIH01000010">
    <property type="protein sequence ID" value="RZN57202.1"/>
    <property type="molecule type" value="Genomic_DNA"/>
</dbReference>
<evidence type="ECO:0000256" key="6">
    <source>
        <dbReference type="NCBIfam" id="TIGR01487"/>
    </source>
</evidence>
<dbReference type="InterPro" id="IPR023214">
    <property type="entry name" value="HAD_sf"/>
</dbReference>
<dbReference type="Proteomes" id="UP000316080">
    <property type="component" value="Unassembled WGS sequence"/>
</dbReference>
<comment type="function">
    <text evidence="5">Catalyzes the dephosphorylation of 2-phosphoglycolate.</text>
</comment>
<feature type="binding site" evidence="5">
    <location>
        <position position="10"/>
    </location>
    <ligand>
        <name>Mg(2+)</name>
        <dbReference type="ChEBI" id="CHEBI:18420"/>
    </ligand>
</feature>
<name>A0A523BIS2_9CREN</name>
<reference evidence="7 9" key="2">
    <citation type="journal article" date="2019" name="Nat. Microbiol.">
        <title>Wide diversity of methane and short-chain alkane metabolisms in uncultured archaea.</title>
        <authorList>
            <person name="Borrel G."/>
            <person name="Adam P.S."/>
            <person name="McKay L.J."/>
            <person name="Chen L.X."/>
            <person name="Sierra-Garcia I.N."/>
            <person name="Sieber C.M."/>
            <person name="Letourneur Q."/>
            <person name="Ghozlane A."/>
            <person name="Andersen G.L."/>
            <person name="Li W.J."/>
            <person name="Hallam S.J."/>
            <person name="Muyzer G."/>
            <person name="de Oliveira V.M."/>
            <person name="Inskeep W.P."/>
            <person name="Banfield J.F."/>
            <person name="Gribaldo S."/>
        </authorList>
    </citation>
    <scope>NUCLEOTIDE SEQUENCE [LARGE SCALE GENOMIC DNA]</scope>
    <source>
        <strain evidence="7">Verst-YHS</strain>
    </source>
</reference>
<dbReference type="EC" id="3.1.3.18" evidence="5 6"/>
<dbReference type="NCBIfam" id="TIGR01487">
    <property type="entry name" value="Pglycolate_arch"/>
    <property type="match status" value="1"/>
</dbReference>
<dbReference type="InterPro" id="IPR036412">
    <property type="entry name" value="HAD-like_sf"/>
</dbReference>
<dbReference type="GO" id="GO:0008967">
    <property type="term" value="F:phosphoglycolate phosphatase activity"/>
    <property type="evidence" value="ECO:0007669"/>
    <property type="project" value="UniProtKB-UniRule"/>
</dbReference>
<evidence type="ECO:0000256" key="5">
    <source>
        <dbReference type="HAMAP-Rule" id="MF_01419"/>
    </source>
</evidence>
<dbReference type="NCBIfam" id="TIGR01482">
    <property type="entry name" value="SPP-subfamily"/>
    <property type="match status" value="1"/>
</dbReference>
<dbReference type="PANTHER" id="PTHR10000">
    <property type="entry name" value="PHOSPHOSERINE PHOSPHATASE"/>
    <property type="match status" value="1"/>
</dbReference>
<comment type="caution">
    <text evidence="8">The sequence shown here is derived from an EMBL/GenBank/DDBJ whole genome shotgun (WGS) entry which is preliminary data.</text>
</comment>
<organism evidence="8 10">
    <name type="scientific">Thermoproteota archaeon</name>
    <dbReference type="NCBI Taxonomy" id="2056631"/>
    <lineage>
        <taxon>Archaea</taxon>
        <taxon>Thermoproteota</taxon>
    </lineage>
</organism>
<evidence type="ECO:0000313" key="8">
    <source>
        <dbReference type="EMBL" id="TDA40430.1"/>
    </source>
</evidence>
<dbReference type="EMBL" id="QNVI01000005">
    <property type="protein sequence ID" value="TDA40430.1"/>
    <property type="molecule type" value="Genomic_DNA"/>
</dbReference>
<keyword evidence="1 5" id="KW-0479">Metal-binding</keyword>
<proteinExistence type="inferred from homology"/>
<dbReference type="SUPFAM" id="SSF56784">
    <property type="entry name" value="HAD-like"/>
    <property type="match status" value="1"/>
</dbReference>
<sequence length="227" mass="24877">MIKAIALDIDGTIADNNSMLSIEAISSIRKLEENKIKVILSSGNALCVVKTLSKYIGCSGPTIAENGAVVEYNAKIRIIGRKGIGRRAVEELKKVYPNEIKESWSNAFRFVDAAIRRTLDIEKVERIIKKVKGAKVIDSGFAYHITDENVDKGKGLLLALKLIGLKPEEVAGIGDSITDLEMLNICKFKATVANADPRIKKIADYVASKEFGLGFVEIAEKILEEKI</sequence>
<protein>
    <recommendedName>
        <fullName evidence="5 6">Phosphoglycolate phosphatase</fullName>
        <shortName evidence="5">PGP</shortName>
        <shortName evidence="5">PGPase</shortName>
        <ecNumber evidence="5 6">3.1.3.18</ecNumber>
    </recommendedName>
</protein>
<reference evidence="8 10" key="1">
    <citation type="journal article" date="2019" name="Nat. Microbiol.">
        <title>Expanding anaerobic alkane metabolism in the domain of Archaea.</title>
        <authorList>
            <person name="Wang Y."/>
            <person name="Wegener G."/>
            <person name="Hou J."/>
            <person name="Wang F."/>
            <person name="Xiao X."/>
        </authorList>
    </citation>
    <scope>NUCLEOTIDE SEQUENCE [LARGE SCALE GENOMIC DNA]</scope>
    <source>
        <strain evidence="8">WYZ-LMO11</strain>
    </source>
</reference>
<evidence type="ECO:0000313" key="7">
    <source>
        <dbReference type="EMBL" id="RZN57202.1"/>
    </source>
</evidence>
<comment type="similarity">
    <text evidence="5">Belongs to the archaeal SPP-like hydrolase family.</text>
</comment>
<feature type="binding site" evidence="5">
    <location>
        <position position="179"/>
    </location>
    <ligand>
        <name>Mg(2+)</name>
        <dbReference type="ChEBI" id="CHEBI:18420"/>
    </ligand>
</feature>
<dbReference type="HAMAP" id="MF_01419">
    <property type="entry name" value="GPH_hydrolase_arch"/>
    <property type="match status" value="1"/>
</dbReference>
<keyword evidence="2 5" id="KW-0378">Hydrolase</keyword>
<feature type="binding site" evidence="5">
    <location>
        <position position="152"/>
    </location>
    <ligand>
        <name>substrate</name>
    </ligand>
</feature>
<accession>A0A523BIS2</accession>
<dbReference type="InterPro" id="IPR006382">
    <property type="entry name" value="PGPase"/>
</dbReference>
<evidence type="ECO:0000313" key="9">
    <source>
        <dbReference type="Proteomes" id="UP000316080"/>
    </source>
</evidence>
<evidence type="ECO:0000256" key="3">
    <source>
        <dbReference type="ARBA" id="ARBA00022842"/>
    </source>
</evidence>
<feature type="binding site" evidence="5">
    <location>
        <position position="8"/>
    </location>
    <ligand>
        <name>Mg(2+)</name>
        <dbReference type="ChEBI" id="CHEBI:18420"/>
    </ligand>
</feature>
<dbReference type="Gene3D" id="3.90.1070.10">
    <property type="match status" value="1"/>
</dbReference>
<dbReference type="CDD" id="cd07514">
    <property type="entry name" value="HAD_Pase"/>
    <property type="match status" value="1"/>
</dbReference>
<evidence type="ECO:0000256" key="4">
    <source>
        <dbReference type="ARBA" id="ARBA00023277"/>
    </source>
</evidence>
<evidence type="ECO:0000256" key="2">
    <source>
        <dbReference type="ARBA" id="ARBA00022801"/>
    </source>
</evidence>
<keyword evidence="4 5" id="KW-0119">Carbohydrate metabolism</keyword>
<comment type="catalytic activity">
    <reaction evidence="5">
        <text>2-phosphoglycolate + H2O = glycolate + phosphate</text>
        <dbReference type="Rhea" id="RHEA:14369"/>
        <dbReference type="ChEBI" id="CHEBI:15377"/>
        <dbReference type="ChEBI" id="CHEBI:29805"/>
        <dbReference type="ChEBI" id="CHEBI:43474"/>
        <dbReference type="ChEBI" id="CHEBI:58033"/>
        <dbReference type="EC" id="3.1.3.18"/>
    </reaction>
</comment>
<dbReference type="Gene3D" id="3.40.50.1000">
    <property type="entry name" value="HAD superfamily/HAD-like"/>
    <property type="match status" value="1"/>
</dbReference>
<dbReference type="PANTHER" id="PTHR10000:SF8">
    <property type="entry name" value="HAD SUPERFAMILY HYDROLASE-LIKE, TYPE 3"/>
    <property type="match status" value="1"/>
</dbReference>
<comment type="cofactor">
    <cofactor evidence="5">
        <name>Mg(2+)</name>
        <dbReference type="ChEBI" id="CHEBI:18420"/>
    </cofactor>
</comment>
<keyword evidence="3 5" id="KW-0460">Magnesium</keyword>
<gene>
    <name evidence="8" type="ORF">DSO09_00580</name>
    <name evidence="7" type="ORF">EF809_01290</name>
</gene>
<dbReference type="GO" id="GO:0005829">
    <property type="term" value="C:cytosol"/>
    <property type="evidence" value="ECO:0007669"/>
    <property type="project" value="TreeGrafter"/>
</dbReference>
<dbReference type="NCBIfam" id="NF002245">
    <property type="entry name" value="PRK01158.1"/>
    <property type="match status" value="1"/>
</dbReference>
<dbReference type="Pfam" id="PF08282">
    <property type="entry name" value="Hydrolase_3"/>
    <property type="match status" value="2"/>
</dbReference>
<dbReference type="Proteomes" id="UP000317265">
    <property type="component" value="Unassembled WGS sequence"/>
</dbReference>
<evidence type="ECO:0000313" key="10">
    <source>
        <dbReference type="Proteomes" id="UP000317265"/>
    </source>
</evidence>